<protein>
    <submittedName>
        <fullName evidence="1">Uncharacterized protein</fullName>
    </submittedName>
</protein>
<reference evidence="1 2" key="1">
    <citation type="journal article" date="2022" name="Hortic Res">
        <title>A haplotype resolved chromosomal level avocado genome allows analysis of novel avocado genes.</title>
        <authorList>
            <person name="Nath O."/>
            <person name="Fletcher S.J."/>
            <person name="Hayward A."/>
            <person name="Shaw L.M."/>
            <person name="Masouleh A.K."/>
            <person name="Furtado A."/>
            <person name="Henry R.J."/>
            <person name="Mitter N."/>
        </authorList>
    </citation>
    <scope>NUCLEOTIDE SEQUENCE [LARGE SCALE GENOMIC DNA]</scope>
    <source>
        <strain evidence="2">cv. Hass</strain>
    </source>
</reference>
<organism evidence="1 2">
    <name type="scientific">Persea americana</name>
    <name type="common">Avocado</name>
    <dbReference type="NCBI Taxonomy" id="3435"/>
    <lineage>
        <taxon>Eukaryota</taxon>
        <taxon>Viridiplantae</taxon>
        <taxon>Streptophyta</taxon>
        <taxon>Embryophyta</taxon>
        <taxon>Tracheophyta</taxon>
        <taxon>Spermatophyta</taxon>
        <taxon>Magnoliopsida</taxon>
        <taxon>Magnoliidae</taxon>
        <taxon>Laurales</taxon>
        <taxon>Lauraceae</taxon>
        <taxon>Persea</taxon>
    </lineage>
</organism>
<evidence type="ECO:0000313" key="1">
    <source>
        <dbReference type="EMBL" id="KAJ8615639.1"/>
    </source>
</evidence>
<proteinExistence type="predicted"/>
<gene>
    <name evidence="1" type="ORF">MRB53_035011</name>
</gene>
<keyword evidence="2" id="KW-1185">Reference proteome</keyword>
<evidence type="ECO:0000313" key="2">
    <source>
        <dbReference type="Proteomes" id="UP001234297"/>
    </source>
</evidence>
<comment type="caution">
    <text evidence="1">The sequence shown here is derived from an EMBL/GenBank/DDBJ whole genome shotgun (WGS) entry which is preliminary data.</text>
</comment>
<sequence>MVLPPPWNSRPNSKVIYMNSPPLQPPAGTPRRRRSRPITQNFTGKCGTPKCTECYTRPACKSGEKSKGTQNLKSCDVALDQRLIAG</sequence>
<dbReference type="EMBL" id="CM056820">
    <property type="protein sequence ID" value="KAJ8615639.1"/>
    <property type="molecule type" value="Genomic_DNA"/>
</dbReference>
<name>A0ACC2K3D9_PERAE</name>
<accession>A0ACC2K3D9</accession>
<dbReference type="Proteomes" id="UP001234297">
    <property type="component" value="Chromosome 12"/>
</dbReference>